<organism evidence="2 3">
    <name type="scientific">Citrus sinensis</name>
    <name type="common">Sweet orange</name>
    <name type="synonym">Citrus aurantium var. sinensis</name>
    <dbReference type="NCBI Taxonomy" id="2711"/>
    <lineage>
        <taxon>Eukaryota</taxon>
        <taxon>Viridiplantae</taxon>
        <taxon>Streptophyta</taxon>
        <taxon>Embryophyta</taxon>
        <taxon>Tracheophyta</taxon>
        <taxon>Spermatophyta</taxon>
        <taxon>Magnoliopsida</taxon>
        <taxon>eudicotyledons</taxon>
        <taxon>Gunneridae</taxon>
        <taxon>Pentapetalae</taxon>
        <taxon>rosids</taxon>
        <taxon>malvids</taxon>
        <taxon>Sapindales</taxon>
        <taxon>Rutaceae</taxon>
        <taxon>Aurantioideae</taxon>
        <taxon>Citrus</taxon>
    </lineage>
</organism>
<keyword evidence="1" id="KW-1133">Transmembrane helix</keyword>
<protein>
    <submittedName>
        <fullName evidence="2">Uncharacterized protein</fullName>
    </submittedName>
</protein>
<dbReference type="AlphaFoldDB" id="A0A067E298"/>
<dbReference type="EMBL" id="KK785260">
    <property type="protein sequence ID" value="KDO45382.1"/>
    <property type="molecule type" value="Genomic_DNA"/>
</dbReference>
<keyword evidence="3" id="KW-1185">Reference proteome</keyword>
<accession>A0A067E298</accession>
<gene>
    <name evidence="2" type="ORF">CISIN_1g034919mg</name>
</gene>
<name>A0A067E298_CITSI</name>
<proteinExistence type="predicted"/>
<dbReference type="Proteomes" id="UP000027120">
    <property type="component" value="Unassembled WGS sequence"/>
</dbReference>
<evidence type="ECO:0000313" key="3">
    <source>
        <dbReference type="Proteomes" id="UP000027120"/>
    </source>
</evidence>
<evidence type="ECO:0000313" key="2">
    <source>
        <dbReference type="EMBL" id="KDO45382.1"/>
    </source>
</evidence>
<keyword evidence="1" id="KW-0472">Membrane</keyword>
<reference evidence="2 3" key="1">
    <citation type="submission" date="2014-04" db="EMBL/GenBank/DDBJ databases">
        <authorList>
            <consortium name="International Citrus Genome Consortium"/>
            <person name="Gmitter F."/>
            <person name="Chen C."/>
            <person name="Farmerie W."/>
            <person name="Harkins T."/>
            <person name="Desany B."/>
            <person name="Mohiuddin M."/>
            <person name="Kodira C."/>
            <person name="Borodovsky M."/>
            <person name="Lomsadze A."/>
            <person name="Burns P."/>
            <person name="Jenkins J."/>
            <person name="Prochnik S."/>
            <person name="Shu S."/>
            <person name="Chapman J."/>
            <person name="Pitluck S."/>
            <person name="Schmutz J."/>
            <person name="Rokhsar D."/>
        </authorList>
    </citation>
    <scope>NUCLEOTIDE SEQUENCE</scope>
</reference>
<feature type="transmembrane region" description="Helical" evidence="1">
    <location>
        <begin position="15"/>
        <end position="32"/>
    </location>
</feature>
<evidence type="ECO:0000256" key="1">
    <source>
        <dbReference type="SAM" id="Phobius"/>
    </source>
</evidence>
<keyword evidence="1" id="KW-0812">Transmembrane</keyword>
<sequence>MGILPTVWTCHYPCPTGKVKFIVTYFVLIWLPSKKEKKRKKKGSLKNSAEVTFDSKENSYGIEITCSKRLLKKGNYHR</sequence>